<keyword evidence="2" id="KW-1185">Reference proteome</keyword>
<gene>
    <name evidence="1" type="ORF">PV328_011757</name>
</gene>
<evidence type="ECO:0000313" key="2">
    <source>
        <dbReference type="Proteomes" id="UP001168990"/>
    </source>
</evidence>
<protein>
    <submittedName>
        <fullName evidence="1">Uncharacterized protein</fullName>
    </submittedName>
</protein>
<accession>A0AA39EUQ1</accession>
<comment type="caution">
    <text evidence="1">The sequence shown here is derived from an EMBL/GenBank/DDBJ whole genome shotgun (WGS) entry which is preliminary data.</text>
</comment>
<evidence type="ECO:0000313" key="1">
    <source>
        <dbReference type="EMBL" id="KAK0157199.1"/>
    </source>
</evidence>
<feature type="non-terminal residue" evidence="1">
    <location>
        <position position="125"/>
    </location>
</feature>
<reference evidence="1" key="2">
    <citation type="submission" date="2023-03" db="EMBL/GenBank/DDBJ databases">
        <authorList>
            <person name="Inwood S.N."/>
            <person name="Skelly J.G."/>
            <person name="Guhlin J."/>
            <person name="Harrop T.W.R."/>
            <person name="Goldson S.G."/>
            <person name="Dearden P.K."/>
        </authorList>
    </citation>
    <scope>NUCLEOTIDE SEQUENCE</scope>
    <source>
        <strain evidence="1">Irish</strain>
        <tissue evidence="1">Whole body</tissue>
    </source>
</reference>
<proteinExistence type="predicted"/>
<dbReference type="Proteomes" id="UP001168990">
    <property type="component" value="Unassembled WGS sequence"/>
</dbReference>
<name>A0AA39EUQ1_9HYME</name>
<sequence length="125" mass="14767">VKRKIVTNVESSKDEDKDSWKELAEWDVLVLMETSVGEKNWAGLKRWFPKDYIYMGSTRHFAIIEKHGSDKIYVFLNLRILESESDSKIKNQGFFKKKQFQPQYNYESHVQGQIQSNPVIAQEEH</sequence>
<reference evidence="1" key="1">
    <citation type="journal article" date="2023" name="bioRxiv">
        <title>Scaffold-level genome assemblies of two parasitoid biocontrol wasps reveal the parthenogenesis mechanism and an associated novel virus.</title>
        <authorList>
            <person name="Inwood S."/>
            <person name="Skelly J."/>
            <person name="Guhlin J."/>
            <person name="Harrop T."/>
            <person name="Goldson S."/>
            <person name="Dearden P."/>
        </authorList>
    </citation>
    <scope>NUCLEOTIDE SEQUENCE</scope>
    <source>
        <strain evidence="1">Irish</strain>
        <tissue evidence="1">Whole body</tissue>
    </source>
</reference>
<organism evidence="1 2">
    <name type="scientific">Microctonus aethiopoides</name>
    <dbReference type="NCBI Taxonomy" id="144406"/>
    <lineage>
        <taxon>Eukaryota</taxon>
        <taxon>Metazoa</taxon>
        <taxon>Ecdysozoa</taxon>
        <taxon>Arthropoda</taxon>
        <taxon>Hexapoda</taxon>
        <taxon>Insecta</taxon>
        <taxon>Pterygota</taxon>
        <taxon>Neoptera</taxon>
        <taxon>Endopterygota</taxon>
        <taxon>Hymenoptera</taxon>
        <taxon>Apocrita</taxon>
        <taxon>Ichneumonoidea</taxon>
        <taxon>Braconidae</taxon>
        <taxon>Euphorinae</taxon>
        <taxon>Microctonus</taxon>
    </lineage>
</organism>
<dbReference type="AlphaFoldDB" id="A0AA39EUQ1"/>
<dbReference type="EMBL" id="JAQQBS010001446">
    <property type="protein sequence ID" value="KAK0157199.1"/>
    <property type="molecule type" value="Genomic_DNA"/>
</dbReference>